<feature type="region of interest" description="Disordered" evidence="6">
    <location>
        <begin position="685"/>
        <end position="714"/>
    </location>
</feature>
<feature type="region of interest" description="Disordered" evidence="6">
    <location>
        <begin position="583"/>
        <end position="624"/>
    </location>
</feature>
<feature type="chain" id="PRO_5004280924" evidence="7">
    <location>
        <begin position="18"/>
        <end position="1171"/>
    </location>
</feature>
<keyword evidence="2 7" id="KW-0732">Signal</keyword>
<dbReference type="EMBL" id="AY345124">
    <property type="protein sequence ID" value="AAR06265.1"/>
    <property type="molecule type" value="mRNA"/>
</dbReference>
<accession>Q6VAP0</accession>
<dbReference type="Pfam" id="PF01607">
    <property type="entry name" value="CBM_14"/>
    <property type="match status" value="12"/>
</dbReference>
<evidence type="ECO:0000256" key="3">
    <source>
        <dbReference type="ARBA" id="ARBA00022737"/>
    </source>
</evidence>
<feature type="region of interest" description="Disordered" evidence="6">
    <location>
        <begin position="379"/>
        <end position="416"/>
    </location>
</feature>
<evidence type="ECO:0000256" key="4">
    <source>
        <dbReference type="ARBA" id="ARBA00023157"/>
    </source>
</evidence>
<feature type="region of interest" description="Disordered" evidence="6">
    <location>
        <begin position="900"/>
        <end position="922"/>
    </location>
</feature>
<dbReference type="GO" id="GO:0005576">
    <property type="term" value="C:extracellular region"/>
    <property type="evidence" value="ECO:0007669"/>
    <property type="project" value="InterPro"/>
</dbReference>
<feature type="domain" description="Chitin-binding type-2" evidence="8">
    <location>
        <begin position="1022"/>
        <end position="1079"/>
    </location>
</feature>
<keyword evidence="5" id="KW-0325">Glycoprotein</keyword>
<feature type="domain" description="Chitin-binding type-2" evidence="8">
    <location>
        <begin position="35"/>
        <end position="93"/>
    </location>
</feature>
<name>Q6VAP0_TRINI</name>
<dbReference type="PANTHER" id="PTHR23301">
    <property type="entry name" value="CHITIN BINDING PERITROPHIN-A"/>
    <property type="match status" value="1"/>
</dbReference>
<keyword evidence="1" id="KW-0147">Chitin-binding</keyword>
<evidence type="ECO:0000259" key="8">
    <source>
        <dbReference type="PROSITE" id="PS50940"/>
    </source>
</evidence>
<feature type="compositionally biased region" description="Polar residues" evidence="6">
    <location>
        <begin position="999"/>
        <end position="1012"/>
    </location>
</feature>
<keyword evidence="4" id="KW-1015">Disulfide bond</keyword>
<organism evidence="9">
    <name type="scientific">Trichoplusia ni</name>
    <name type="common">Cabbage looper</name>
    <dbReference type="NCBI Taxonomy" id="7111"/>
    <lineage>
        <taxon>Eukaryota</taxon>
        <taxon>Metazoa</taxon>
        <taxon>Ecdysozoa</taxon>
        <taxon>Arthropoda</taxon>
        <taxon>Hexapoda</taxon>
        <taxon>Insecta</taxon>
        <taxon>Pterygota</taxon>
        <taxon>Neoptera</taxon>
        <taxon>Endopterygota</taxon>
        <taxon>Lepidoptera</taxon>
        <taxon>Glossata</taxon>
        <taxon>Ditrysia</taxon>
        <taxon>Noctuoidea</taxon>
        <taxon>Noctuidae</taxon>
        <taxon>Plusiinae</taxon>
        <taxon>Trichoplusia</taxon>
    </lineage>
</organism>
<feature type="domain" description="Chitin-binding type-2" evidence="8">
    <location>
        <begin position="425"/>
        <end position="482"/>
    </location>
</feature>
<feature type="compositionally biased region" description="Acidic residues" evidence="6">
    <location>
        <begin position="902"/>
        <end position="920"/>
    </location>
</feature>
<evidence type="ECO:0000256" key="7">
    <source>
        <dbReference type="SAM" id="SignalP"/>
    </source>
</evidence>
<feature type="compositionally biased region" description="Gly residues" evidence="6">
    <location>
        <begin position="600"/>
        <end position="624"/>
    </location>
</feature>
<feature type="domain" description="Chitin-binding type-2" evidence="8">
    <location>
        <begin position="1095"/>
        <end position="1152"/>
    </location>
</feature>
<feature type="domain" description="Chitin-binding type-2" evidence="8">
    <location>
        <begin position="529"/>
        <end position="586"/>
    </location>
</feature>
<reference evidence="9" key="1">
    <citation type="journal article" date="2004" name="Insect Biochem. Mol. Biol.">
        <title>Identification of two new peritrophic membrane proteins from larval Trichoplusia ni: structural characteristics and their functions in the protease rich insect gut.</title>
        <authorList>
            <person name="Wang P."/>
            <person name="Li G."/>
            <person name="Granados R.R."/>
        </authorList>
    </citation>
    <scope>NUCLEOTIDE SEQUENCE</scope>
    <source>
        <tissue evidence="9">Midgut</tissue>
    </source>
</reference>
<dbReference type="PANTHER" id="PTHR23301:SF0">
    <property type="entry name" value="CHITIN-BINDING TYPE-2 DOMAIN-CONTAINING PROTEIN-RELATED"/>
    <property type="match status" value="1"/>
</dbReference>
<dbReference type="InterPro" id="IPR036508">
    <property type="entry name" value="Chitin-bd_dom_sf"/>
</dbReference>
<feature type="domain" description="Chitin-binding type-2" evidence="8">
    <location>
        <begin position="633"/>
        <end position="690"/>
    </location>
</feature>
<dbReference type="Gene3D" id="2.170.140.10">
    <property type="entry name" value="Chitin binding domain"/>
    <property type="match status" value="12"/>
</dbReference>
<dbReference type="PROSITE" id="PS50940">
    <property type="entry name" value="CHIT_BIND_II"/>
    <property type="match status" value="12"/>
</dbReference>
<dbReference type="CAZy" id="CBM14">
    <property type="family name" value="Carbohydrate-Binding Module Family 14"/>
</dbReference>
<evidence type="ECO:0000256" key="5">
    <source>
        <dbReference type="ARBA" id="ARBA00023180"/>
    </source>
</evidence>
<dbReference type="InterPro" id="IPR002557">
    <property type="entry name" value="Chitin-bd_dom"/>
</dbReference>
<feature type="domain" description="Chitin-binding type-2" evidence="8">
    <location>
        <begin position="321"/>
        <end position="378"/>
    </location>
</feature>
<protein>
    <submittedName>
        <fullName evidence="9">Peritrophic membrane chitin binding protein 1</fullName>
    </submittedName>
</protein>
<feature type="region of interest" description="Disordered" evidence="6">
    <location>
        <begin position="477"/>
        <end position="520"/>
    </location>
</feature>
<keyword evidence="3" id="KW-0677">Repeat</keyword>
<feature type="region of interest" description="Disordered" evidence="6">
    <location>
        <begin position="990"/>
        <end position="1012"/>
    </location>
</feature>
<feature type="signal peptide" evidence="7">
    <location>
        <begin position="1"/>
        <end position="17"/>
    </location>
</feature>
<dbReference type="AlphaFoldDB" id="Q6VAP0"/>
<evidence type="ECO:0000256" key="2">
    <source>
        <dbReference type="ARBA" id="ARBA00022729"/>
    </source>
</evidence>
<sequence>MKDQIILVLCALALARGVDLDLKRQQCNCNPSEAQQICEANYGSDNILIAHENCDKFYKCAHGKPEAITCPANLLYDPVLEVCNWAHEVDCGDRPISDGTDQDCDGTTPGDVEDSPATCNCDPSEAPSICAADGSNGALVAHENCNQFYICSGGAPLPLVCPPGLLYNPYTTQCDWPQNVECGDRVIPELDDSPVTDNNNDGNDDNNDGTCNCNPGEAPSICAAPGSEGVLIAHENCNQYYICNFGRPIGFLCPGQLLYNPYLRVCDYPLNVDCGDRVVPEPENNCPSCNGGDGVDIDDVPLQGEGNNNVGGGNCNPSEAPAICAANDSNDVLVAHENCNQYYICLGGKPIARPCPGNLLFNPISDQCDWPEKVNCGDRVIPDPDNDNSGNDNGGSDNGGSDNGGSDNGGNDAIGGGNCDPSEAPAICAADGSNDVLVAHENCNKYYICLGGKPIARPCPGNLLFNPNSDQCDWPQNVDCGDRVIPDPDDDNSGNDNGGSDNGGSDNGGGDNGGNDAIGGGNCDPSEAPAICAADGSNDVLVAHENCNKYYICLGGKPIARPCPGNLLFNPISDQCDWPEKVDCGERVIPDPDDDNNGNDNGGSDNGGSDNGSGDNGGSDSIGGGNCDPSEAPTICAADGSNDVLVAHENCNKYYICLGGKPIARPCPGNLLFNPNSDQCDWPQNVDCGDRVIPDPDDDNSGNDNGGSDNGGSDNGGNGGVCNCNPGEAPKICMAENSNGTLIAHENCDQFYLCDHGKPVAMSCPDNLLYNPYKEECDWPVNVKCGDRNVPNSEDSEENKEDIDNTFVVGDDQEDQVGADCENDKLVNEESCNCRPEDAPSICSVGGSDGVYIAHEYCNRFYQCSNGKPVAIRCPRGLLYNPVNITCDWPHNVECGDRIIPDSDEDDDVNESEEVEDNENDGTCNCNPEEAPAICAAEGSSGVLVAHENCNQFYKCANGVPVAFTCSASLLYNPYRGDCDWPSNVECGNRPISVPDDNNVGTSTTTMPDDNQVINDDPSQAPSICAENGSSGVLVAHENCNQYYICSAGRPVPMPCSSGLLFNPVNRACDWPQNVVCGDRLIPEDDCACNPRNAPKLCSQPNSDGRLVAHENCNQFYFCAGGVPLVLSCPNSLLFNADQLICDWPQNVNCNSRMFFAALNKHLESRQLLRK</sequence>
<feature type="domain" description="Chitin-binding type-2" evidence="8">
    <location>
        <begin position="840"/>
        <end position="897"/>
    </location>
</feature>
<feature type="compositionally biased region" description="Gly residues" evidence="6">
    <location>
        <begin position="496"/>
        <end position="520"/>
    </location>
</feature>
<gene>
    <name evidence="9" type="primary">CBP1</name>
</gene>
<dbReference type="SMART" id="SM00494">
    <property type="entry name" value="ChtBD2"/>
    <property type="match status" value="12"/>
</dbReference>
<proteinExistence type="evidence at transcript level"/>
<evidence type="ECO:0000256" key="1">
    <source>
        <dbReference type="ARBA" id="ARBA00022669"/>
    </source>
</evidence>
<feature type="compositionally biased region" description="Gly residues" evidence="6">
    <location>
        <begin position="704"/>
        <end position="714"/>
    </location>
</feature>
<feature type="domain" description="Chitin-binding type-2" evidence="8">
    <location>
        <begin position="730"/>
        <end position="787"/>
    </location>
</feature>
<dbReference type="GO" id="GO:0008061">
    <property type="term" value="F:chitin binding"/>
    <property type="evidence" value="ECO:0007669"/>
    <property type="project" value="UniProtKB-KW"/>
</dbReference>
<dbReference type="InterPro" id="IPR051940">
    <property type="entry name" value="Chitin_bind-dev_reg"/>
</dbReference>
<evidence type="ECO:0000313" key="9">
    <source>
        <dbReference type="EMBL" id="AAR06265.1"/>
    </source>
</evidence>
<feature type="domain" description="Chitin-binding type-2" evidence="8">
    <location>
        <begin position="932"/>
        <end position="989"/>
    </location>
</feature>
<feature type="domain" description="Chitin-binding type-2" evidence="8">
    <location>
        <begin position="127"/>
        <end position="184"/>
    </location>
</feature>
<feature type="compositionally biased region" description="Gly residues" evidence="6">
    <location>
        <begin position="392"/>
        <end position="416"/>
    </location>
</feature>
<feature type="domain" description="Chitin-binding type-2" evidence="8">
    <location>
        <begin position="219"/>
        <end position="276"/>
    </location>
</feature>
<dbReference type="SUPFAM" id="SSF57625">
    <property type="entry name" value="Invertebrate chitin-binding proteins"/>
    <property type="match status" value="12"/>
</dbReference>
<evidence type="ECO:0000256" key="6">
    <source>
        <dbReference type="SAM" id="MobiDB-lite"/>
    </source>
</evidence>